<dbReference type="SUPFAM" id="SSF53137">
    <property type="entry name" value="Translational machinery components"/>
    <property type="match status" value="1"/>
</dbReference>
<dbReference type="InParanoid" id="D2V2K9"/>
<dbReference type="GeneID" id="8852780"/>
<dbReference type="InterPro" id="IPR004403">
    <property type="entry name" value="Peptide_chain-rel_eRF1/aRF1"/>
</dbReference>
<evidence type="ECO:0000313" key="9">
    <source>
        <dbReference type="Proteomes" id="UP000006671"/>
    </source>
</evidence>
<dbReference type="SUPFAM" id="SSF55481">
    <property type="entry name" value="N-terminal domain of eukaryotic peptide chain release factor subunit 1, ERF1"/>
    <property type="match status" value="1"/>
</dbReference>
<name>D2V2K9_NAEGR</name>
<dbReference type="Pfam" id="PF03464">
    <property type="entry name" value="eRF1_2"/>
    <property type="match status" value="1"/>
</dbReference>
<dbReference type="Pfam" id="PF03463">
    <property type="entry name" value="eRF1_1"/>
    <property type="match status" value="1"/>
</dbReference>
<gene>
    <name evidence="8" type="ORF">NAEGRDRAFT_77232</name>
</gene>
<dbReference type="OrthoDB" id="10254527at2759"/>
<feature type="domain" description="eRF1" evidence="6">
    <location>
        <begin position="77"/>
        <end position="212"/>
    </location>
</feature>
<keyword evidence="3" id="KW-0963">Cytoplasm</keyword>
<sequence length="371" mass="41362">MVNPDSAPGLFSDDESSLVVDNGLEGSDNNAHVDLKKLCVMIEPPNPIDSNLYYCDDCFHVEQLRSQLQEFNSGKTYGVIVITGTGTLYGTLRGNTSSILREFSHELPKKHSKGGQSRERFARNREIAKNEYLKIIAEKANGLFVSSALNAPTVDAIILAGCAELKNELLSLKSDCLDYRLRTRILTVVDVAYGGRPGFYQAIQLAQNEIQDSRFLEESETIQELLNLLSKGSKAVVGLEETMFAIASGWASKVILCEKQSSLKRVTLSDDSVHYLEEDKIKFLLERNSVKVARIENLIDYLVDNYKKIGIDKLSLVTDCTNEGNMFLKGFSGIGAILKFDVNVASLLSEEKDNFEAFEEEAYNEDLSEFY</sequence>
<dbReference type="InterPro" id="IPR024049">
    <property type="entry name" value="eRF1_1_sf"/>
</dbReference>
<dbReference type="InterPro" id="IPR042226">
    <property type="entry name" value="eFR1_2_sf"/>
</dbReference>
<evidence type="ECO:0000259" key="7">
    <source>
        <dbReference type="Pfam" id="PF03465"/>
    </source>
</evidence>
<feature type="domain" description="eRF1/Pelota-like N-terminal" evidence="5">
    <location>
        <begin position="34"/>
        <end position="67"/>
    </location>
</feature>
<dbReference type="PANTHER" id="PTHR10113">
    <property type="entry name" value="PEPTIDE CHAIN RELEASE FACTOR SUBUNIT 1"/>
    <property type="match status" value="1"/>
</dbReference>
<dbReference type="EMBL" id="GG738849">
    <property type="protein sequence ID" value="EFC48913.1"/>
    <property type="molecule type" value="Genomic_DNA"/>
</dbReference>
<dbReference type="KEGG" id="ngr:NAEGRDRAFT_77232"/>
<dbReference type="Gene3D" id="3.30.1330.30">
    <property type="match status" value="1"/>
</dbReference>
<dbReference type="Pfam" id="PF03465">
    <property type="entry name" value="eRF1_3"/>
    <property type="match status" value="1"/>
</dbReference>
<dbReference type="Gene3D" id="3.30.960.10">
    <property type="entry name" value="eRF1 domain 1"/>
    <property type="match status" value="1"/>
</dbReference>
<dbReference type="AlphaFoldDB" id="D2V2K9"/>
<protein>
    <submittedName>
        <fullName evidence="8">Eukaryotic peptide chain release factor subunit 1</fullName>
    </submittedName>
</protein>
<dbReference type="SUPFAM" id="SSF55315">
    <property type="entry name" value="L30e-like"/>
    <property type="match status" value="1"/>
</dbReference>
<dbReference type="GO" id="GO:0003747">
    <property type="term" value="F:translation release factor activity"/>
    <property type="evidence" value="ECO:0007669"/>
    <property type="project" value="InterPro"/>
</dbReference>
<proteinExistence type="inferred from homology"/>
<dbReference type="Gene3D" id="3.30.420.60">
    <property type="entry name" value="eRF1 domain 2"/>
    <property type="match status" value="1"/>
</dbReference>
<organism evidence="9">
    <name type="scientific">Naegleria gruberi</name>
    <name type="common">Amoeba</name>
    <dbReference type="NCBI Taxonomy" id="5762"/>
    <lineage>
        <taxon>Eukaryota</taxon>
        <taxon>Discoba</taxon>
        <taxon>Heterolobosea</taxon>
        <taxon>Tetramitia</taxon>
        <taxon>Eutetramitia</taxon>
        <taxon>Vahlkampfiidae</taxon>
        <taxon>Naegleria</taxon>
    </lineage>
</organism>
<evidence type="ECO:0000313" key="8">
    <source>
        <dbReference type="EMBL" id="EFC48913.1"/>
    </source>
</evidence>
<comment type="subcellular location">
    <subcellularLocation>
        <location evidence="1">Cytoplasm</location>
    </subcellularLocation>
</comment>
<dbReference type="VEuPathDB" id="AmoebaDB:NAEGRDRAFT_77232"/>
<comment type="similarity">
    <text evidence="2">Belongs to the eukaryotic release factor 1 family.</text>
</comment>
<accession>D2V2K9</accession>
<evidence type="ECO:0000256" key="4">
    <source>
        <dbReference type="ARBA" id="ARBA00022917"/>
    </source>
</evidence>
<dbReference type="InterPro" id="IPR005142">
    <property type="entry name" value="eRF1_3"/>
</dbReference>
<feature type="domain" description="eRF1" evidence="7">
    <location>
        <begin position="216"/>
        <end position="342"/>
    </location>
</feature>
<dbReference type="InterPro" id="IPR005140">
    <property type="entry name" value="eRF1_Pelota-like_N"/>
</dbReference>
<keyword evidence="9" id="KW-1185">Reference proteome</keyword>
<evidence type="ECO:0000259" key="6">
    <source>
        <dbReference type="Pfam" id="PF03464"/>
    </source>
</evidence>
<evidence type="ECO:0000256" key="3">
    <source>
        <dbReference type="ARBA" id="ARBA00022490"/>
    </source>
</evidence>
<evidence type="ECO:0000256" key="1">
    <source>
        <dbReference type="ARBA" id="ARBA00004496"/>
    </source>
</evidence>
<evidence type="ECO:0000259" key="5">
    <source>
        <dbReference type="Pfam" id="PF03463"/>
    </source>
</evidence>
<evidence type="ECO:0000256" key="2">
    <source>
        <dbReference type="ARBA" id="ARBA00005326"/>
    </source>
</evidence>
<dbReference type="InterPro" id="IPR029064">
    <property type="entry name" value="Ribosomal_eL30-like_sf"/>
</dbReference>
<dbReference type="Proteomes" id="UP000006671">
    <property type="component" value="Unassembled WGS sequence"/>
</dbReference>
<dbReference type="STRING" id="5762.D2V2K9"/>
<dbReference type="InterPro" id="IPR005141">
    <property type="entry name" value="eRF1_2"/>
</dbReference>
<keyword evidence="4" id="KW-0648">Protein biosynthesis</keyword>
<dbReference type="RefSeq" id="XP_002681657.1">
    <property type="nucleotide sequence ID" value="XM_002681611.1"/>
</dbReference>
<dbReference type="eggNOG" id="KOG0688">
    <property type="taxonomic scope" value="Eukaryota"/>
</dbReference>
<reference evidence="8 9" key="1">
    <citation type="journal article" date="2010" name="Cell">
        <title>The genome of Naegleria gruberi illuminates early eukaryotic versatility.</title>
        <authorList>
            <person name="Fritz-Laylin L.K."/>
            <person name="Prochnik S.E."/>
            <person name="Ginger M.L."/>
            <person name="Dacks J.B."/>
            <person name="Carpenter M.L."/>
            <person name="Field M.C."/>
            <person name="Kuo A."/>
            <person name="Paredez A."/>
            <person name="Chapman J."/>
            <person name="Pham J."/>
            <person name="Shu S."/>
            <person name="Neupane R."/>
            <person name="Cipriano M."/>
            <person name="Mancuso J."/>
            <person name="Tu H."/>
            <person name="Salamov A."/>
            <person name="Lindquist E."/>
            <person name="Shapiro H."/>
            <person name="Lucas S."/>
            <person name="Grigoriev I.V."/>
            <person name="Cande W.Z."/>
            <person name="Fulton C."/>
            <person name="Rokhsar D.S."/>
            <person name="Dawson S.C."/>
        </authorList>
    </citation>
    <scope>NUCLEOTIDE SEQUENCE [LARGE SCALE GENOMIC DNA]</scope>
    <source>
        <strain evidence="8 9">NEG-M</strain>
    </source>
</reference>